<accession>A0ABV7X0H3</accession>
<evidence type="ECO:0000313" key="4">
    <source>
        <dbReference type="Proteomes" id="UP001595613"/>
    </source>
</evidence>
<dbReference type="InterPro" id="IPR013785">
    <property type="entry name" value="Aldolase_TIM"/>
</dbReference>
<dbReference type="PROSITE" id="PS50991">
    <property type="entry name" value="PYR_CT"/>
    <property type="match status" value="1"/>
</dbReference>
<comment type="caution">
    <text evidence="3">The sequence shown here is derived from an EMBL/GenBank/DDBJ whole genome shotgun (WGS) entry which is preliminary data.</text>
</comment>
<keyword evidence="1" id="KW-0464">Manganese</keyword>
<dbReference type="PANTHER" id="PTHR10277:SF9">
    <property type="entry name" value="2-ISOPROPYLMALATE SYNTHASE 1, CHLOROPLASTIC-RELATED"/>
    <property type="match status" value="1"/>
</dbReference>
<evidence type="ECO:0000259" key="2">
    <source>
        <dbReference type="PROSITE" id="PS50991"/>
    </source>
</evidence>
<dbReference type="InterPro" id="IPR000891">
    <property type="entry name" value="PYR_CT"/>
</dbReference>
<dbReference type="InterPro" id="IPR050073">
    <property type="entry name" value="2-IPM_HCS-like"/>
</dbReference>
<dbReference type="Proteomes" id="UP001595613">
    <property type="component" value="Unassembled WGS sequence"/>
</dbReference>
<name>A0ABV7X0H3_9HYPH</name>
<proteinExistence type="predicted"/>
<feature type="domain" description="Pyruvate carboxyltransferase" evidence="2">
    <location>
        <begin position="31"/>
        <end position="291"/>
    </location>
</feature>
<keyword evidence="4" id="KW-1185">Reference proteome</keyword>
<dbReference type="Pfam" id="PF00682">
    <property type="entry name" value="HMGL-like"/>
    <property type="match status" value="1"/>
</dbReference>
<dbReference type="Gene3D" id="3.20.20.70">
    <property type="entry name" value="Aldolase class I"/>
    <property type="match status" value="1"/>
</dbReference>
<reference evidence="4" key="1">
    <citation type="journal article" date="2019" name="Int. J. Syst. Evol. Microbiol.">
        <title>The Global Catalogue of Microorganisms (GCM) 10K type strain sequencing project: providing services to taxonomists for standard genome sequencing and annotation.</title>
        <authorList>
            <consortium name="The Broad Institute Genomics Platform"/>
            <consortium name="The Broad Institute Genome Sequencing Center for Infectious Disease"/>
            <person name="Wu L."/>
            <person name="Ma J."/>
        </authorList>
    </citation>
    <scope>NUCLEOTIDE SEQUENCE [LARGE SCALE GENOMIC DNA]</scope>
    <source>
        <strain evidence="4">KCTC 42281</strain>
    </source>
</reference>
<organism evidence="3 4">
    <name type="scientific">Devosia honganensis</name>
    <dbReference type="NCBI Taxonomy" id="1610527"/>
    <lineage>
        <taxon>Bacteria</taxon>
        <taxon>Pseudomonadati</taxon>
        <taxon>Pseudomonadota</taxon>
        <taxon>Alphaproteobacteria</taxon>
        <taxon>Hyphomicrobiales</taxon>
        <taxon>Devosiaceae</taxon>
        <taxon>Devosia</taxon>
    </lineage>
</organism>
<dbReference type="EMBL" id="JBHRYD010000007">
    <property type="protein sequence ID" value="MFC3705026.1"/>
    <property type="molecule type" value="Genomic_DNA"/>
</dbReference>
<dbReference type="RefSeq" id="WP_380096754.1">
    <property type="nucleotide sequence ID" value="NZ_JBHRYD010000007.1"/>
</dbReference>
<sequence length="426" mass="46290">MQDPWQREQWCSSPHTFIADVQAQIAFPKKIELLDLSLDENGEGMAGAHLSEDQKLAVAETLDEMGVHRIGVLGYPERITNEEKALLKQEVTAAKRIAKAVKKSALSALATSAADIERAAEVGVRDVVIRKYVSKVQDIEPESNEKRIADFVELAEKARSLGLRVGILAQGITRANLETDVREILTGIHAATPLDEICLTDTHGVGTPQGFAYLVRRVKSWVDVPLQVHCHNHLGLGVANACFAAAAGASVIHTTMHGLGHFAGLAPLEEVIVALSVGYGVTMDVDAQRLYALSQDIQRYTGITMPPHKAVVGSRAFVMSNDVMYNQLNLDRKDAGVPRTATLPYLPEMVGNQERVYLGIGLSRVAVKWNLALLNVEATDTEIDDIFAAALSLIEQREGEISESEFAAIISRCKAISREPQQAASS</sequence>
<gene>
    <name evidence="3" type="ORF">ACFOOL_09685</name>
</gene>
<protein>
    <recommendedName>
        <fullName evidence="2">Pyruvate carboxyltransferase domain-containing protein</fullName>
    </recommendedName>
</protein>
<dbReference type="PANTHER" id="PTHR10277">
    <property type="entry name" value="HOMOCITRATE SYNTHASE-RELATED"/>
    <property type="match status" value="1"/>
</dbReference>
<evidence type="ECO:0000313" key="3">
    <source>
        <dbReference type="EMBL" id="MFC3705026.1"/>
    </source>
</evidence>
<evidence type="ECO:0000256" key="1">
    <source>
        <dbReference type="ARBA" id="ARBA00023211"/>
    </source>
</evidence>
<dbReference type="SUPFAM" id="SSF51569">
    <property type="entry name" value="Aldolase"/>
    <property type="match status" value="1"/>
</dbReference>